<evidence type="ECO:0000256" key="6">
    <source>
        <dbReference type="ARBA" id="ARBA00023288"/>
    </source>
</evidence>
<evidence type="ECO:0000313" key="10">
    <source>
        <dbReference type="EMBL" id="MCH6264585.1"/>
    </source>
</evidence>
<keyword evidence="4 7" id="KW-0732">Signal</keyword>
<feature type="chain" id="PRO_5044697301" evidence="7">
    <location>
        <begin position="22"/>
        <end position="341"/>
    </location>
</feature>
<evidence type="ECO:0000259" key="8">
    <source>
        <dbReference type="Pfam" id="PF02608"/>
    </source>
</evidence>
<dbReference type="Proteomes" id="UP000677265">
    <property type="component" value="Unassembled WGS sequence"/>
</dbReference>
<dbReference type="CDD" id="cd06304">
    <property type="entry name" value="PBP1_BmpA_Med_PnrA-like"/>
    <property type="match status" value="1"/>
</dbReference>
<dbReference type="EMBL" id="JAGYPE020000003">
    <property type="protein sequence ID" value="MCH6264585.1"/>
    <property type="molecule type" value="Genomic_DNA"/>
</dbReference>
<evidence type="ECO:0000256" key="3">
    <source>
        <dbReference type="ARBA" id="ARBA00022475"/>
    </source>
</evidence>
<sequence length="341" mass="36724">MKKIFLILALAVLVLSGFESSSNSPGGANKMSHKKLRVAMLIPGKIDDRGFMESGYNGLVRIEKELDAQTTYIDQIKPELSAMSEALRTLAKKQPDLIIMHGGQGSEAAKIVSQEFPKIQFIVTQGNVSGPNLSSYEVLQEESAWLAGAAAGLLTKTGTVGHMSGIRVVPGLKGRAAYVDGVKYTNPEARILTSFIGDQDNNELSRKYAEAQINEGADIIFTMLNSGRNGVTETLKEHGLHHIGNVRDYVAEQPDVFIASAVADSGMAGFLAAKSLKEGTYTPNVIKKIGLENLEAIRLTLSSSVPQEVKDTIANLSAKIQNGQIEVATTYDGPEFNLEEN</sequence>
<dbReference type="InterPro" id="IPR003760">
    <property type="entry name" value="PnrA-like"/>
</dbReference>
<evidence type="ECO:0000313" key="11">
    <source>
        <dbReference type="Proteomes" id="UP000677265"/>
    </source>
</evidence>
<dbReference type="PANTHER" id="PTHR34296">
    <property type="entry name" value="TRANSCRIPTIONAL ACTIVATOR PROTEIN MED"/>
    <property type="match status" value="1"/>
</dbReference>
<dbReference type="Pfam" id="PF02608">
    <property type="entry name" value="Bmp"/>
    <property type="match status" value="1"/>
</dbReference>
<dbReference type="RefSeq" id="WP_213145997.1">
    <property type="nucleotide sequence ID" value="NZ_JAGYPE020000003.1"/>
</dbReference>
<evidence type="ECO:0000256" key="2">
    <source>
        <dbReference type="ARBA" id="ARBA00008610"/>
    </source>
</evidence>
<dbReference type="Gene3D" id="3.40.50.2300">
    <property type="match status" value="2"/>
</dbReference>
<keyword evidence="5" id="KW-0472">Membrane</keyword>
<comment type="subcellular location">
    <subcellularLocation>
        <location evidence="1">Cell membrane</location>
        <topology evidence="1">Lipid-anchor</topology>
    </subcellularLocation>
</comment>
<organism evidence="9">
    <name type="scientific">Neobacillus citreus</name>
    <dbReference type="NCBI Taxonomy" id="2833578"/>
    <lineage>
        <taxon>Bacteria</taxon>
        <taxon>Bacillati</taxon>
        <taxon>Bacillota</taxon>
        <taxon>Bacilli</taxon>
        <taxon>Bacillales</taxon>
        <taxon>Bacillaceae</taxon>
        <taxon>Neobacillus</taxon>
    </lineage>
</organism>
<dbReference type="SUPFAM" id="SSF53822">
    <property type="entry name" value="Periplasmic binding protein-like I"/>
    <property type="match status" value="1"/>
</dbReference>
<gene>
    <name evidence="10" type="ORF">KHB02_003465</name>
    <name evidence="9" type="ORF">KHB02_32995</name>
</gene>
<name>A0A942T709_9BACI</name>
<dbReference type="PANTHER" id="PTHR34296:SF2">
    <property type="entry name" value="ABC TRANSPORTER GUANOSINE-BINDING PROTEIN NUPN"/>
    <property type="match status" value="1"/>
</dbReference>
<reference evidence="9" key="1">
    <citation type="submission" date="2021-05" db="EMBL/GenBank/DDBJ databases">
        <title>Novel Bacillus species.</title>
        <authorList>
            <person name="Liu G."/>
        </authorList>
    </citation>
    <scope>NUCLEOTIDE SEQUENCE</scope>
    <source>
        <strain evidence="9 11">FJAT-50051</strain>
    </source>
</reference>
<evidence type="ECO:0000256" key="4">
    <source>
        <dbReference type="ARBA" id="ARBA00022729"/>
    </source>
</evidence>
<dbReference type="EMBL" id="JAGYPE010000006">
    <property type="protein sequence ID" value="MBS4186213.1"/>
    <property type="molecule type" value="Genomic_DNA"/>
</dbReference>
<keyword evidence="3" id="KW-1003">Cell membrane</keyword>
<keyword evidence="6" id="KW-0449">Lipoprotein</keyword>
<dbReference type="GO" id="GO:0005886">
    <property type="term" value="C:plasma membrane"/>
    <property type="evidence" value="ECO:0007669"/>
    <property type="project" value="UniProtKB-SubCell"/>
</dbReference>
<dbReference type="AlphaFoldDB" id="A0A942T709"/>
<comment type="similarity">
    <text evidence="2">Belongs to the BMP lipoprotein family.</text>
</comment>
<feature type="domain" description="ABC transporter substrate-binding protein PnrA-like" evidence="8">
    <location>
        <begin position="36"/>
        <end position="328"/>
    </location>
</feature>
<evidence type="ECO:0000256" key="1">
    <source>
        <dbReference type="ARBA" id="ARBA00004193"/>
    </source>
</evidence>
<evidence type="ECO:0000256" key="7">
    <source>
        <dbReference type="SAM" id="SignalP"/>
    </source>
</evidence>
<keyword evidence="11" id="KW-1185">Reference proteome</keyword>
<accession>A0A942T709</accession>
<feature type="signal peptide" evidence="7">
    <location>
        <begin position="1"/>
        <end position="21"/>
    </location>
</feature>
<comment type="caution">
    <text evidence="9">The sequence shown here is derived from an EMBL/GenBank/DDBJ whole genome shotgun (WGS) entry which is preliminary data.</text>
</comment>
<evidence type="ECO:0000313" key="9">
    <source>
        <dbReference type="EMBL" id="MBS4186213.1"/>
    </source>
</evidence>
<dbReference type="InterPro" id="IPR028082">
    <property type="entry name" value="Peripla_BP_I"/>
</dbReference>
<evidence type="ECO:0000256" key="5">
    <source>
        <dbReference type="ARBA" id="ARBA00023136"/>
    </source>
</evidence>
<proteinExistence type="inferred from homology"/>
<protein>
    <submittedName>
        <fullName evidence="9">BMP family protein</fullName>
    </submittedName>
</protein>
<dbReference type="InterPro" id="IPR050957">
    <property type="entry name" value="BMP_lipoprotein"/>
</dbReference>